<dbReference type="KEGG" id="dor:Desor_2572"/>
<evidence type="ECO:0000313" key="8">
    <source>
        <dbReference type="EMBL" id="AET68124.1"/>
    </source>
</evidence>
<evidence type="ECO:0000256" key="3">
    <source>
        <dbReference type="ARBA" id="ARBA00022679"/>
    </source>
</evidence>
<keyword evidence="6" id="KW-0812">Transmembrane</keyword>
<dbReference type="InterPro" id="IPR003594">
    <property type="entry name" value="HATPase_dom"/>
</dbReference>
<evidence type="ECO:0000256" key="1">
    <source>
        <dbReference type="ARBA" id="ARBA00000085"/>
    </source>
</evidence>
<reference evidence="9" key="1">
    <citation type="submission" date="2011-11" db="EMBL/GenBank/DDBJ databases">
        <title>Complete sequence of Desulfosporosinus orientis DSM 765.</title>
        <authorList>
            <person name="Lucas S."/>
            <person name="Han J."/>
            <person name="Lapidus A."/>
            <person name="Cheng J.-F."/>
            <person name="Goodwin L."/>
            <person name="Pitluck S."/>
            <person name="Peters L."/>
            <person name="Ovchinnikova G."/>
            <person name="Teshima H."/>
            <person name="Detter J.C."/>
            <person name="Han C."/>
            <person name="Tapia R."/>
            <person name="Land M."/>
            <person name="Hauser L."/>
            <person name="Kyrpides N."/>
            <person name="Ivanova N."/>
            <person name="Pagani I."/>
            <person name="Pester M."/>
            <person name="Spring S."/>
            <person name="Ollivier B."/>
            <person name="Rattei T."/>
            <person name="Klenk H.-P."/>
            <person name="Wagner M."/>
            <person name="Loy A."/>
            <person name="Woyke T."/>
        </authorList>
    </citation>
    <scope>NUCLEOTIDE SEQUENCE [LARGE SCALE GENOMIC DNA]</scope>
    <source>
        <strain evidence="9">ATCC 19365 / DSM 765 / NCIMB 8382 / VKM B-1628</strain>
    </source>
</reference>
<dbReference type="SUPFAM" id="SSF55874">
    <property type="entry name" value="ATPase domain of HSP90 chaperone/DNA topoisomerase II/histidine kinase"/>
    <property type="match status" value="1"/>
</dbReference>
<organism evidence="8 9">
    <name type="scientific">Desulfosporosinus orientis (strain ATCC 19365 / DSM 765 / NCIMB 8382 / VKM B-1628 / Singapore I)</name>
    <name type="common">Desulfotomaculum orientis</name>
    <dbReference type="NCBI Taxonomy" id="768706"/>
    <lineage>
        <taxon>Bacteria</taxon>
        <taxon>Bacillati</taxon>
        <taxon>Bacillota</taxon>
        <taxon>Clostridia</taxon>
        <taxon>Eubacteriales</taxon>
        <taxon>Desulfitobacteriaceae</taxon>
        <taxon>Desulfosporosinus</taxon>
    </lineage>
</organism>
<keyword evidence="6" id="KW-1133">Transmembrane helix</keyword>
<protein>
    <recommendedName>
        <fullName evidence="2">histidine kinase</fullName>
        <ecNumber evidence="2">2.7.13.3</ecNumber>
    </recommendedName>
</protein>
<dbReference type="Proteomes" id="UP000006346">
    <property type="component" value="Chromosome"/>
</dbReference>
<dbReference type="PROSITE" id="PS50109">
    <property type="entry name" value="HIS_KIN"/>
    <property type="match status" value="1"/>
</dbReference>
<comment type="catalytic activity">
    <reaction evidence="1">
        <text>ATP + protein L-histidine = ADP + protein N-phospho-L-histidine.</text>
        <dbReference type="EC" id="2.7.13.3"/>
    </reaction>
</comment>
<dbReference type="GO" id="GO:0000155">
    <property type="term" value="F:phosphorelay sensor kinase activity"/>
    <property type="evidence" value="ECO:0007669"/>
    <property type="project" value="InterPro"/>
</dbReference>
<dbReference type="InterPro" id="IPR011712">
    <property type="entry name" value="Sig_transdc_His_kin_sub3_dim/P"/>
</dbReference>
<dbReference type="STRING" id="768706.Desor_2572"/>
<gene>
    <name evidence="8" type="ordered locus">Desor_2572</name>
</gene>
<dbReference type="GO" id="GO:0016020">
    <property type="term" value="C:membrane"/>
    <property type="evidence" value="ECO:0007669"/>
    <property type="project" value="InterPro"/>
</dbReference>
<dbReference type="EC" id="2.7.13.3" evidence="2"/>
<proteinExistence type="predicted"/>
<evidence type="ECO:0000256" key="4">
    <source>
        <dbReference type="ARBA" id="ARBA00022777"/>
    </source>
</evidence>
<reference evidence="8 9" key="2">
    <citation type="journal article" date="2012" name="J. Bacteriol.">
        <title>Complete genome sequences of Desulfosporosinus orientis DSM765T, Desulfosporosinus youngiae DSM17734T, Desulfosporosinus meridiei DSM13257T, and Desulfosporosinus acidiphilus DSM22704T.</title>
        <authorList>
            <person name="Pester M."/>
            <person name="Brambilla E."/>
            <person name="Alazard D."/>
            <person name="Rattei T."/>
            <person name="Weinmaier T."/>
            <person name="Han J."/>
            <person name="Lucas S."/>
            <person name="Lapidus A."/>
            <person name="Cheng J.F."/>
            <person name="Goodwin L."/>
            <person name="Pitluck S."/>
            <person name="Peters L."/>
            <person name="Ovchinnikova G."/>
            <person name="Teshima H."/>
            <person name="Detter J.C."/>
            <person name="Han C.S."/>
            <person name="Tapia R."/>
            <person name="Land M.L."/>
            <person name="Hauser L."/>
            <person name="Kyrpides N.C."/>
            <person name="Ivanova N.N."/>
            <person name="Pagani I."/>
            <person name="Huntmann M."/>
            <person name="Wei C.L."/>
            <person name="Davenport K.W."/>
            <person name="Daligault H."/>
            <person name="Chain P.S."/>
            <person name="Chen A."/>
            <person name="Mavromatis K."/>
            <person name="Markowitz V."/>
            <person name="Szeto E."/>
            <person name="Mikhailova N."/>
            <person name="Pati A."/>
            <person name="Wagner M."/>
            <person name="Woyke T."/>
            <person name="Ollivier B."/>
            <person name="Klenk H.P."/>
            <person name="Spring S."/>
            <person name="Loy A."/>
        </authorList>
    </citation>
    <scope>NUCLEOTIDE SEQUENCE [LARGE SCALE GENOMIC DNA]</scope>
    <source>
        <strain evidence="9">ATCC 19365 / DSM 765 / NCIMB 8382 / VKM B-1628</strain>
    </source>
</reference>
<dbReference type="Gene3D" id="1.20.5.1930">
    <property type="match status" value="1"/>
</dbReference>
<keyword evidence="9" id="KW-1185">Reference proteome</keyword>
<dbReference type="HOGENOM" id="CLU_000445_20_15_9"/>
<dbReference type="RefSeq" id="WP_014184932.1">
    <property type="nucleotide sequence ID" value="NC_016584.1"/>
</dbReference>
<dbReference type="eggNOG" id="COG4585">
    <property type="taxonomic scope" value="Bacteria"/>
</dbReference>
<dbReference type="AlphaFoldDB" id="G7W6B7"/>
<dbReference type="OrthoDB" id="9781904at2"/>
<dbReference type="Pfam" id="PF02518">
    <property type="entry name" value="HATPase_c"/>
    <property type="match status" value="1"/>
</dbReference>
<sequence length="404" mass="45853">MLNKFKAAFTTDSDIVSQPKSPLIVGFSLVYVTTIFLVSIKKLDLHQVAGFTIVMMIQLVLYLFLNNIFKHKYWIYFGVQGMLAFNYAIIAPMGYVAILLGLIPVLIFQGITIYSNTVKVIFLTVFFYSIFCINIIVFNGLKVLIDYIPILLPITSGVYAYAAIFLKQVKLRIETQKILRQLEFAYEKVEDLTIINERQRIARDLHDTLSQGLAGLIMQLDAVNANLNNNNIKRAQEIVQNSMKHARKTLSDSRLVIDDLRINTNTDLDFAKAVENETAEFKGVSHTSIETDIRIESELPINIYKHILYIVRESLNNIAKHSKAKNALVEIIENHSQINITIIDDGIGFDTKLLDNLFGHYGILGISERVRNMNGKIEIKSDRKSGTKLKIIIPIRKGINNVNE</sequence>
<dbReference type="InterPro" id="IPR050482">
    <property type="entry name" value="Sensor_HK_TwoCompSys"/>
</dbReference>
<dbReference type="InterPro" id="IPR005467">
    <property type="entry name" value="His_kinase_dom"/>
</dbReference>
<dbReference type="InterPro" id="IPR036890">
    <property type="entry name" value="HATPase_C_sf"/>
</dbReference>
<keyword evidence="4 8" id="KW-0418">Kinase</keyword>
<dbReference type="PATRIC" id="fig|768706.3.peg.2587"/>
<dbReference type="SMART" id="SM00387">
    <property type="entry name" value="HATPase_c"/>
    <property type="match status" value="1"/>
</dbReference>
<evidence type="ECO:0000259" key="7">
    <source>
        <dbReference type="PROSITE" id="PS50109"/>
    </source>
</evidence>
<evidence type="ECO:0000256" key="6">
    <source>
        <dbReference type="SAM" id="Phobius"/>
    </source>
</evidence>
<evidence type="ECO:0000313" key="9">
    <source>
        <dbReference type="Proteomes" id="UP000006346"/>
    </source>
</evidence>
<dbReference type="CDD" id="cd16917">
    <property type="entry name" value="HATPase_UhpB-NarQ-NarX-like"/>
    <property type="match status" value="1"/>
</dbReference>
<dbReference type="GO" id="GO:0046983">
    <property type="term" value="F:protein dimerization activity"/>
    <property type="evidence" value="ECO:0007669"/>
    <property type="project" value="InterPro"/>
</dbReference>
<feature type="transmembrane region" description="Helical" evidence="6">
    <location>
        <begin position="23"/>
        <end position="40"/>
    </location>
</feature>
<feature type="transmembrane region" description="Helical" evidence="6">
    <location>
        <begin position="147"/>
        <end position="166"/>
    </location>
</feature>
<accession>G7W6B7</accession>
<feature type="transmembrane region" description="Helical" evidence="6">
    <location>
        <begin position="47"/>
        <end position="65"/>
    </location>
</feature>
<feature type="transmembrane region" description="Helical" evidence="6">
    <location>
        <begin position="85"/>
        <end position="108"/>
    </location>
</feature>
<dbReference type="Pfam" id="PF07730">
    <property type="entry name" value="HisKA_3"/>
    <property type="match status" value="1"/>
</dbReference>
<keyword evidence="6" id="KW-0472">Membrane</keyword>
<feature type="domain" description="Histidine kinase" evidence="7">
    <location>
        <begin position="307"/>
        <end position="397"/>
    </location>
</feature>
<keyword evidence="5" id="KW-0902">Two-component regulatory system</keyword>
<evidence type="ECO:0000256" key="5">
    <source>
        <dbReference type="ARBA" id="ARBA00023012"/>
    </source>
</evidence>
<dbReference type="PANTHER" id="PTHR24421">
    <property type="entry name" value="NITRATE/NITRITE SENSOR PROTEIN NARX-RELATED"/>
    <property type="match status" value="1"/>
</dbReference>
<dbReference type="PANTHER" id="PTHR24421:SF55">
    <property type="entry name" value="SENSOR HISTIDINE KINASE YDFH"/>
    <property type="match status" value="1"/>
</dbReference>
<feature type="transmembrane region" description="Helical" evidence="6">
    <location>
        <begin position="120"/>
        <end position="141"/>
    </location>
</feature>
<dbReference type="EMBL" id="CP003108">
    <property type="protein sequence ID" value="AET68124.1"/>
    <property type="molecule type" value="Genomic_DNA"/>
</dbReference>
<evidence type="ECO:0000256" key="2">
    <source>
        <dbReference type="ARBA" id="ARBA00012438"/>
    </source>
</evidence>
<dbReference type="Gene3D" id="3.30.565.10">
    <property type="entry name" value="Histidine kinase-like ATPase, C-terminal domain"/>
    <property type="match status" value="1"/>
</dbReference>
<keyword evidence="3" id="KW-0808">Transferase</keyword>
<name>G7W6B7_DESOD</name>